<comment type="similarity">
    <text evidence="1 4">Belongs to the UDP-glycosyltransferase family.</text>
</comment>
<dbReference type="Pfam" id="PF00201">
    <property type="entry name" value="UDPGT"/>
    <property type="match status" value="1"/>
</dbReference>
<evidence type="ECO:0000259" key="7">
    <source>
        <dbReference type="Pfam" id="PF26168"/>
    </source>
</evidence>
<evidence type="ECO:0000256" key="4">
    <source>
        <dbReference type="RuleBase" id="RU003718"/>
    </source>
</evidence>
<dbReference type="EMBL" id="CACSLK010011299">
    <property type="protein sequence ID" value="CAA0812771.1"/>
    <property type="molecule type" value="Genomic_DNA"/>
</dbReference>
<dbReference type="SUPFAM" id="SSF53756">
    <property type="entry name" value="UDP-Glycosyltransferase/glycogen phosphorylase"/>
    <property type="match status" value="1"/>
</dbReference>
<dbReference type="Pfam" id="PF26168">
    <property type="entry name" value="Glyco_transf_N"/>
    <property type="match status" value="1"/>
</dbReference>
<dbReference type="Proteomes" id="UP001153555">
    <property type="component" value="Unassembled WGS sequence"/>
</dbReference>
<sequence>MSHAVQDLAALPNVELFIFRSISAFSVASWEPDILPQLPLRRHVIDGVPSLDGYYPPSFAQFLALQTAARTAFSGEIYNSCREIEGFALDPLEGRMRREGKRFFAAGPFNPVGGEFGSGPRHRCLDWLDRQAAGTVVLVSFGTTCSFTEEQVGEVAKGLERSGQSFVWVVREADRADIFAAPAAEGGSFGRRKNGWEEGFEERVRDRGILVRDWAPQLQILAHPSTGGFVSHCGWNSCLESISMGVPMATWAQHSDQPANAALITKVLNVGIEIKKWTREDELVSSRTIEMAVRELMSSSDIRKNAAELGKIVRRSVMEGGTSRKEMDACRIAAVHNRQALARDHGFDPTSAPNIHFHNFPIPPDLEIPDPDLDGSGGRKRPENSIQLGRDFHHVSGGGGLLRRFMGQVENLGWALSPFKLETVRLKFIVQPEQMKAAFVDWKQVKYWAPWSKQHSQLTGP</sequence>
<evidence type="ECO:0000256" key="2">
    <source>
        <dbReference type="ARBA" id="ARBA00022676"/>
    </source>
</evidence>
<dbReference type="OrthoDB" id="5835829at2759"/>
<name>A0A9N7MP86_STRHE</name>
<evidence type="ECO:0000256" key="5">
    <source>
        <dbReference type="RuleBase" id="RU362057"/>
    </source>
</evidence>
<organism evidence="8 9">
    <name type="scientific">Striga hermonthica</name>
    <name type="common">Purple witchweed</name>
    <name type="synonym">Buchnera hermonthica</name>
    <dbReference type="NCBI Taxonomy" id="68872"/>
    <lineage>
        <taxon>Eukaryota</taxon>
        <taxon>Viridiplantae</taxon>
        <taxon>Streptophyta</taxon>
        <taxon>Embryophyta</taxon>
        <taxon>Tracheophyta</taxon>
        <taxon>Spermatophyta</taxon>
        <taxon>Magnoliopsida</taxon>
        <taxon>eudicotyledons</taxon>
        <taxon>Gunneridae</taxon>
        <taxon>Pentapetalae</taxon>
        <taxon>asterids</taxon>
        <taxon>lamiids</taxon>
        <taxon>Lamiales</taxon>
        <taxon>Orobanchaceae</taxon>
        <taxon>Buchnereae</taxon>
        <taxon>Striga</taxon>
    </lineage>
</organism>
<keyword evidence="9" id="KW-1185">Reference proteome</keyword>
<evidence type="ECO:0000256" key="1">
    <source>
        <dbReference type="ARBA" id="ARBA00009995"/>
    </source>
</evidence>
<dbReference type="GO" id="GO:0016138">
    <property type="term" value="P:glycoside biosynthetic process"/>
    <property type="evidence" value="ECO:0007669"/>
    <property type="project" value="UniProtKB-ARBA"/>
</dbReference>
<comment type="caution">
    <text evidence="8">The sequence shown here is derived from an EMBL/GenBank/DDBJ whole genome shotgun (WGS) entry which is preliminary data.</text>
</comment>
<dbReference type="PROSITE" id="PS00375">
    <property type="entry name" value="UDPGT"/>
    <property type="match status" value="1"/>
</dbReference>
<dbReference type="CDD" id="cd03784">
    <property type="entry name" value="GT1_Gtf-like"/>
    <property type="match status" value="1"/>
</dbReference>
<dbReference type="PANTHER" id="PTHR48044">
    <property type="entry name" value="GLYCOSYLTRANSFERASE"/>
    <property type="match status" value="1"/>
</dbReference>
<feature type="region of interest" description="Disordered" evidence="6">
    <location>
        <begin position="366"/>
        <end position="386"/>
    </location>
</feature>
<dbReference type="InterPro" id="IPR035595">
    <property type="entry name" value="UDP_glycos_trans_CS"/>
</dbReference>
<evidence type="ECO:0000313" key="8">
    <source>
        <dbReference type="EMBL" id="CAA0812771.1"/>
    </source>
</evidence>
<evidence type="ECO:0000256" key="3">
    <source>
        <dbReference type="ARBA" id="ARBA00022679"/>
    </source>
</evidence>
<feature type="domain" description="Glycosyltransferase N-terminal" evidence="7">
    <location>
        <begin position="1"/>
        <end position="111"/>
    </location>
</feature>
<dbReference type="GO" id="GO:0008194">
    <property type="term" value="F:UDP-glycosyltransferase activity"/>
    <property type="evidence" value="ECO:0007669"/>
    <property type="project" value="InterPro"/>
</dbReference>
<dbReference type="EC" id="2.4.1.-" evidence="5"/>
<keyword evidence="3 4" id="KW-0808">Transferase</keyword>
<proteinExistence type="inferred from homology"/>
<accession>A0A9N7MP86</accession>
<dbReference type="PANTHER" id="PTHR48044:SF23">
    <property type="entry name" value="ANTHOCYANIDIN 3-O-GLUCOSYLTRANSFERASE-LIKE"/>
    <property type="match status" value="1"/>
</dbReference>
<dbReference type="FunFam" id="3.40.50.2000:FF:000060">
    <property type="entry name" value="Glycosyltransferase"/>
    <property type="match status" value="1"/>
</dbReference>
<reference evidence="8" key="1">
    <citation type="submission" date="2019-12" db="EMBL/GenBank/DDBJ databases">
        <authorList>
            <person name="Scholes J."/>
        </authorList>
    </citation>
    <scope>NUCLEOTIDE SEQUENCE</scope>
</reference>
<dbReference type="InterPro" id="IPR002213">
    <property type="entry name" value="UDP_glucos_trans"/>
</dbReference>
<evidence type="ECO:0000256" key="6">
    <source>
        <dbReference type="SAM" id="MobiDB-lite"/>
    </source>
</evidence>
<dbReference type="Gene3D" id="3.40.50.2000">
    <property type="entry name" value="Glycogen Phosphorylase B"/>
    <property type="match status" value="1"/>
</dbReference>
<protein>
    <recommendedName>
        <fullName evidence="5">Glycosyltransferase</fullName>
        <ecNumber evidence="5">2.4.1.-</ecNumber>
    </recommendedName>
</protein>
<dbReference type="InterPro" id="IPR058980">
    <property type="entry name" value="Glyco_transf_N"/>
</dbReference>
<gene>
    <name evidence="8" type="ORF">SHERM_13330</name>
</gene>
<evidence type="ECO:0000313" key="9">
    <source>
        <dbReference type="Proteomes" id="UP001153555"/>
    </source>
</evidence>
<keyword evidence="2 4" id="KW-0328">Glycosyltransferase</keyword>
<dbReference type="AlphaFoldDB" id="A0A9N7MP86"/>